<comment type="caution">
    <text evidence="1">The sequence shown here is derived from an EMBL/GenBank/DDBJ whole genome shotgun (WGS) entry which is preliminary data.</text>
</comment>
<evidence type="ECO:0008006" key="3">
    <source>
        <dbReference type="Google" id="ProtNLM"/>
    </source>
</evidence>
<dbReference type="EMBL" id="JANWTC010000006">
    <property type="protein sequence ID" value="MCS5479784.1"/>
    <property type="molecule type" value="Genomic_DNA"/>
</dbReference>
<accession>A0ABT2FXP1</accession>
<evidence type="ECO:0000313" key="1">
    <source>
        <dbReference type="EMBL" id="MCS5479784.1"/>
    </source>
</evidence>
<gene>
    <name evidence="1" type="ORF">NYP18_08940</name>
</gene>
<reference evidence="1 2" key="1">
    <citation type="submission" date="2022-08" db="EMBL/GenBank/DDBJ databases">
        <title>YIM 101645 draft genome.</title>
        <authorList>
            <person name="Chen X."/>
        </authorList>
    </citation>
    <scope>NUCLEOTIDE SEQUENCE [LARGE SCALE GENOMIC DNA]</scope>
    <source>
        <strain evidence="1 2">YIM 101645</strain>
    </source>
</reference>
<dbReference type="RefSeq" id="WP_259427854.1">
    <property type="nucleotide sequence ID" value="NZ_JANWTC010000006.1"/>
</dbReference>
<protein>
    <recommendedName>
        <fullName evidence="3">Transposase</fullName>
    </recommendedName>
</protein>
<organism evidence="1 2">
    <name type="scientific">Corynebacterium lemuris</name>
    <dbReference type="NCBI Taxonomy" id="1859292"/>
    <lineage>
        <taxon>Bacteria</taxon>
        <taxon>Bacillati</taxon>
        <taxon>Actinomycetota</taxon>
        <taxon>Actinomycetes</taxon>
        <taxon>Mycobacteriales</taxon>
        <taxon>Corynebacteriaceae</taxon>
        <taxon>Corynebacterium</taxon>
    </lineage>
</organism>
<proteinExistence type="predicted"/>
<keyword evidence="2" id="KW-1185">Reference proteome</keyword>
<sequence>MTELELIARAVDVLTNPESPEGVGTTIHYLLGALLGLTMPLTEIFALLREGGWL</sequence>
<dbReference type="Proteomes" id="UP001205965">
    <property type="component" value="Unassembled WGS sequence"/>
</dbReference>
<name>A0ABT2FXP1_9CORY</name>
<evidence type="ECO:0000313" key="2">
    <source>
        <dbReference type="Proteomes" id="UP001205965"/>
    </source>
</evidence>